<dbReference type="SMART" id="SM00829">
    <property type="entry name" value="PKS_ER"/>
    <property type="match status" value="1"/>
</dbReference>
<dbReference type="EMBL" id="WJXB01000004">
    <property type="protein sequence ID" value="MRN53928.1"/>
    <property type="molecule type" value="Genomic_DNA"/>
</dbReference>
<dbReference type="RefSeq" id="WP_154118959.1">
    <property type="nucleotide sequence ID" value="NZ_WJXB01000004.1"/>
</dbReference>
<gene>
    <name evidence="2" type="ORF">GJB61_13125</name>
</gene>
<proteinExistence type="predicted"/>
<dbReference type="Gene3D" id="3.40.50.720">
    <property type="entry name" value="NAD(P)-binding Rossmann-like Domain"/>
    <property type="match status" value="1"/>
</dbReference>
<dbReference type="InterPro" id="IPR013154">
    <property type="entry name" value="ADH-like_N"/>
</dbReference>
<feature type="domain" description="Enoyl reductase (ER)" evidence="1">
    <location>
        <begin position="10"/>
        <end position="321"/>
    </location>
</feature>
<reference evidence="2 3" key="1">
    <citation type="submission" date="2019-11" db="EMBL/GenBank/DDBJ databases">
        <title>Paenibacillus monticola sp. nov., a novel PGPR strain isolated from mountain sample in China.</title>
        <authorList>
            <person name="Zhao Q."/>
            <person name="Li H.-P."/>
            <person name="Zhang J.-L."/>
        </authorList>
    </citation>
    <scope>NUCLEOTIDE SEQUENCE [LARGE SCALE GENOMIC DNA]</scope>
    <source>
        <strain evidence="2 3">LC-T2</strain>
    </source>
</reference>
<dbReference type="GO" id="GO:0016491">
    <property type="term" value="F:oxidoreductase activity"/>
    <property type="evidence" value="ECO:0007669"/>
    <property type="project" value="InterPro"/>
</dbReference>
<protein>
    <submittedName>
        <fullName evidence="2">Zinc-binding dehydrogenase</fullName>
    </submittedName>
</protein>
<dbReference type="InterPro" id="IPR036291">
    <property type="entry name" value="NAD(P)-bd_dom_sf"/>
</dbReference>
<dbReference type="CDD" id="cd05289">
    <property type="entry name" value="MDR_like_2"/>
    <property type="match status" value="1"/>
</dbReference>
<name>A0A7X2H6Z8_9BACL</name>
<dbReference type="SUPFAM" id="SSF50129">
    <property type="entry name" value="GroES-like"/>
    <property type="match status" value="1"/>
</dbReference>
<dbReference type="InterPro" id="IPR011032">
    <property type="entry name" value="GroES-like_sf"/>
</dbReference>
<dbReference type="InterPro" id="IPR020843">
    <property type="entry name" value="ER"/>
</dbReference>
<evidence type="ECO:0000313" key="3">
    <source>
        <dbReference type="Proteomes" id="UP000463051"/>
    </source>
</evidence>
<dbReference type="Proteomes" id="UP000463051">
    <property type="component" value="Unassembled WGS sequence"/>
</dbReference>
<dbReference type="InterPro" id="IPR002364">
    <property type="entry name" value="Quin_OxRdtase/zeta-crystal_CS"/>
</dbReference>
<keyword evidence="3" id="KW-1185">Reference proteome</keyword>
<dbReference type="Gene3D" id="3.90.180.10">
    <property type="entry name" value="Medium-chain alcohol dehydrogenases, catalytic domain"/>
    <property type="match status" value="1"/>
</dbReference>
<dbReference type="SUPFAM" id="SSF51735">
    <property type="entry name" value="NAD(P)-binding Rossmann-fold domains"/>
    <property type="match status" value="1"/>
</dbReference>
<dbReference type="PANTHER" id="PTHR11695">
    <property type="entry name" value="ALCOHOL DEHYDROGENASE RELATED"/>
    <property type="match status" value="1"/>
</dbReference>
<dbReference type="InterPro" id="IPR050700">
    <property type="entry name" value="YIM1/Zinc_Alcohol_DH_Fams"/>
</dbReference>
<dbReference type="PANTHER" id="PTHR11695:SF648">
    <property type="entry name" value="ZINC-BINDING OXIDOREDUCTASE"/>
    <property type="match status" value="1"/>
</dbReference>
<evidence type="ECO:0000313" key="2">
    <source>
        <dbReference type="EMBL" id="MRN53928.1"/>
    </source>
</evidence>
<accession>A0A7X2H6Z8</accession>
<dbReference type="Pfam" id="PF08240">
    <property type="entry name" value="ADH_N"/>
    <property type="match status" value="1"/>
</dbReference>
<dbReference type="GO" id="GO:0008270">
    <property type="term" value="F:zinc ion binding"/>
    <property type="evidence" value="ECO:0007669"/>
    <property type="project" value="InterPro"/>
</dbReference>
<dbReference type="Pfam" id="PF13602">
    <property type="entry name" value="ADH_zinc_N_2"/>
    <property type="match status" value="1"/>
</dbReference>
<comment type="caution">
    <text evidence="2">The sequence shown here is derived from an EMBL/GenBank/DDBJ whole genome shotgun (WGS) entry which is preliminary data.</text>
</comment>
<organism evidence="2 3">
    <name type="scientific">Paenibacillus monticola</name>
    <dbReference type="NCBI Taxonomy" id="2666075"/>
    <lineage>
        <taxon>Bacteria</taxon>
        <taxon>Bacillati</taxon>
        <taxon>Bacillota</taxon>
        <taxon>Bacilli</taxon>
        <taxon>Bacillales</taxon>
        <taxon>Paenibacillaceae</taxon>
        <taxon>Paenibacillus</taxon>
    </lineage>
</organism>
<sequence>MKAIVLTGFGIPESLEEQEVSVPVIKDTQVLVEMYASSINPGDVHIRSGAIQQGPMGAMFQVQFPYILGFDVAGIVKEVGKLVQHFKPGDRVMGMVPTGSYMNYVAVEEDHLAAIPESLSFEKAGALPTVALTAWQALFEHGGLQQGQRILIHGGAGGVGHAAIQLAKQHGAYVITTAREVNRQFVMELGADEVIDYTKDELVNQISEPVDIVLDTIADKSTFDTGLPGEAGNGSYAVLKNGGKYISIVAFAIGQRPKVRDIDSIFFQARANRADLESIIRNIQDEKFHIHVDEMYPFTAQGLYQAYRKSEMQPKRGKIVISK</sequence>
<dbReference type="AlphaFoldDB" id="A0A7X2H6Z8"/>
<dbReference type="PROSITE" id="PS01162">
    <property type="entry name" value="QOR_ZETA_CRYSTAL"/>
    <property type="match status" value="1"/>
</dbReference>
<evidence type="ECO:0000259" key="1">
    <source>
        <dbReference type="SMART" id="SM00829"/>
    </source>
</evidence>